<reference evidence="2 3" key="1">
    <citation type="submission" date="2018-03" db="EMBL/GenBank/DDBJ databases">
        <title>Genomic Encyclopedia of Archaeal and Bacterial Type Strains, Phase II (KMG-II): from individual species to whole genera.</title>
        <authorList>
            <person name="Goeker M."/>
        </authorList>
    </citation>
    <scope>NUCLEOTIDE SEQUENCE [LARGE SCALE GENOMIC DNA]</scope>
    <source>
        <strain evidence="2 3">DSM 45211</strain>
    </source>
</reference>
<dbReference type="EMBL" id="PYGE01000001">
    <property type="protein sequence ID" value="PSL08143.1"/>
    <property type="molecule type" value="Genomic_DNA"/>
</dbReference>
<name>A0A2P8EFA7_9ACTN</name>
<proteinExistence type="predicted"/>
<comment type="caution">
    <text evidence="2">The sequence shown here is derived from an EMBL/GenBank/DDBJ whole genome shotgun (WGS) entry which is preliminary data.</text>
</comment>
<keyword evidence="1" id="KW-0812">Transmembrane</keyword>
<dbReference type="AlphaFoldDB" id="A0A2P8EFA7"/>
<evidence type="ECO:0000313" key="3">
    <source>
        <dbReference type="Proteomes" id="UP000243528"/>
    </source>
</evidence>
<gene>
    <name evidence="2" type="ORF">CLV30_101110</name>
</gene>
<keyword evidence="1" id="KW-1133">Transmembrane helix</keyword>
<evidence type="ECO:0000313" key="2">
    <source>
        <dbReference type="EMBL" id="PSL08143.1"/>
    </source>
</evidence>
<dbReference type="Proteomes" id="UP000243528">
    <property type="component" value="Unassembled WGS sequence"/>
</dbReference>
<sequence length="76" mass="8023">MHALSDPEQAGYALAVAIVTFGGAGIAAFFYVSLTIGTSRGRGLGHLATWWLRVTSILFTIALGAVIVVAVYRSIR</sequence>
<accession>A0A2P8EFA7</accession>
<keyword evidence="1" id="KW-0472">Membrane</keyword>
<dbReference type="RefSeq" id="WP_106535236.1">
    <property type="nucleotide sequence ID" value="NZ_ML142897.1"/>
</dbReference>
<evidence type="ECO:0000256" key="1">
    <source>
        <dbReference type="SAM" id="Phobius"/>
    </source>
</evidence>
<feature type="transmembrane region" description="Helical" evidence="1">
    <location>
        <begin position="12"/>
        <end position="31"/>
    </location>
</feature>
<feature type="transmembrane region" description="Helical" evidence="1">
    <location>
        <begin position="51"/>
        <end position="72"/>
    </location>
</feature>
<organism evidence="2 3">
    <name type="scientific">Haloactinopolyspora alba</name>
    <dbReference type="NCBI Taxonomy" id="648780"/>
    <lineage>
        <taxon>Bacteria</taxon>
        <taxon>Bacillati</taxon>
        <taxon>Actinomycetota</taxon>
        <taxon>Actinomycetes</taxon>
        <taxon>Jiangellales</taxon>
        <taxon>Jiangellaceae</taxon>
        <taxon>Haloactinopolyspora</taxon>
    </lineage>
</organism>
<keyword evidence="3" id="KW-1185">Reference proteome</keyword>
<protein>
    <submittedName>
        <fullName evidence="2">Uncharacterized protein</fullName>
    </submittedName>
</protein>